<dbReference type="Gene3D" id="3.40.50.150">
    <property type="entry name" value="Vaccinia Virus protein VP39"/>
    <property type="match status" value="1"/>
</dbReference>
<feature type="domain" description="Methyltransferase type 11" evidence="5">
    <location>
        <begin position="80"/>
        <end position="169"/>
    </location>
</feature>
<keyword evidence="3 6" id="KW-0808">Transferase</keyword>
<evidence type="ECO:0000256" key="1">
    <source>
        <dbReference type="ARBA" id="ARBA00008361"/>
    </source>
</evidence>
<dbReference type="PANTHER" id="PTHR44942">
    <property type="entry name" value="METHYLTRANSF_11 DOMAIN-CONTAINING PROTEIN"/>
    <property type="match status" value="1"/>
</dbReference>
<evidence type="ECO:0000313" key="6">
    <source>
        <dbReference type="EMBL" id="PUA82839.1"/>
    </source>
</evidence>
<dbReference type="PANTHER" id="PTHR44942:SF4">
    <property type="entry name" value="METHYLTRANSFERASE TYPE 11 DOMAIN-CONTAINING PROTEIN"/>
    <property type="match status" value="1"/>
</dbReference>
<dbReference type="Proteomes" id="UP000244867">
    <property type="component" value="Unassembled WGS sequence"/>
</dbReference>
<dbReference type="GO" id="GO:0008757">
    <property type="term" value="F:S-adenosylmethionine-dependent methyltransferase activity"/>
    <property type="evidence" value="ECO:0007669"/>
    <property type="project" value="InterPro"/>
</dbReference>
<dbReference type="GO" id="GO:0032259">
    <property type="term" value="P:methylation"/>
    <property type="evidence" value="ECO:0007669"/>
    <property type="project" value="UniProtKB-KW"/>
</dbReference>
<evidence type="ECO:0000256" key="2">
    <source>
        <dbReference type="ARBA" id="ARBA00022603"/>
    </source>
</evidence>
<gene>
    <name evidence="6" type="ORF">C7S10_03765</name>
</gene>
<keyword evidence="7" id="KW-1185">Reference proteome</keyword>
<dbReference type="OrthoDB" id="9797252at2"/>
<reference evidence="6 7" key="1">
    <citation type="submission" date="2018-03" db="EMBL/GenBank/DDBJ databases">
        <authorList>
            <person name="Keele B.F."/>
        </authorList>
    </citation>
    <scope>NUCLEOTIDE SEQUENCE [LARGE SCALE GENOMIC DNA]</scope>
    <source>
        <strain evidence="6 7">IB-3</strain>
    </source>
</reference>
<name>A0A2R7Z3K3_9ACTN</name>
<evidence type="ECO:0000256" key="3">
    <source>
        <dbReference type="ARBA" id="ARBA00022679"/>
    </source>
</evidence>
<dbReference type="Pfam" id="PF08241">
    <property type="entry name" value="Methyltransf_11"/>
    <property type="match status" value="1"/>
</dbReference>
<proteinExistence type="inferred from homology"/>
<evidence type="ECO:0000256" key="4">
    <source>
        <dbReference type="SAM" id="MobiDB-lite"/>
    </source>
</evidence>
<dbReference type="SUPFAM" id="SSF53335">
    <property type="entry name" value="S-adenosyl-L-methionine-dependent methyltransferases"/>
    <property type="match status" value="1"/>
</dbReference>
<keyword evidence="2 6" id="KW-0489">Methyltransferase</keyword>
<evidence type="ECO:0000313" key="7">
    <source>
        <dbReference type="Proteomes" id="UP000244867"/>
    </source>
</evidence>
<sequence>MPSRAAAYADGTPSRSTSQATGSVTVEDASSLERVSDEQPGQTPLGDSFGAVAEAYDRGRPSYPAEAIAWLLDGDAKIVLELGAGTGKLTRGMVDQGHAVFATEKDPAMLAVLQERVPEVSAKVAGAEEIPANDRSVDVVIAAQAFHWFDHERALPEIARVLKPGGHLAVVWNFFDMRIPWVRKLVEVMGERSATSSSQDVLEGTDLFGEVEATTFSFWQDVTRDTLVDIVASRSYVASLPDDQREAKLDAVRALYDDYGRGHDGMQLPYTVECFRAKVVDQSDSATEVPADASHEQPIVSDGTDTDMLLIDFK</sequence>
<dbReference type="CDD" id="cd02440">
    <property type="entry name" value="AdoMet_MTases"/>
    <property type="match status" value="1"/>
</dbReference>
<feature type="region of interest" description="Disordered" evidence="4">
    <location>
        <begin position="1"/>
        <end position="49"/>
    </location>
</feature>
<evidence type="ECO:0000259" key="5">
    <source>
        <dbReference type="Pfam" id="PF08241"/>
    </source>
</evidence>
<comment type="similarity">
    <text evidence="1">Belongs to the methyltransferase superfamily.</text>
</comment>
<comment type="caution">
    <text evidence="6">The sequence shown here is derived from an EMBL/GenBank/DDBJ whole genome shotgun (WGS) entry which is preliminary data.</text>
</comment>
<feature type="compositionally biased region" description="Polar residues" evidence="4">
    <location>
        <begin position="13"/>
        <end position="24"/>
    </location>
</feature>
<organism evidence="6 7">
    <name type="scientific">Nocardioides currus</name>
    <dbReference type="NCBI Taxonomy" id="2133958"/>
    <lineage>
        <taxon>Bacteria</taxon>
        <taxon>Bacillati</taxon>
        <taxon>Actinomycetota</taxon>
        <taxon>Actinomycetes</taxon>
        <taxon>Propionibacteriales</taxon>
        <taxon>Nocardioidaceae</taxon>
        <taxon>Nocardioides</taxon>
    </lineage>
</organism>
<dbReference type="InterPro" id="IPR029063">
    <property type="entry name" value="SAM-dependent_MTases_sf"/>
</dbReference>
<dbReference type="AlphaFoldDB" id="A0A2R7Z3K3"/>
<dbReference type="InterPro" id="IPR051052">
    <property type="entry name" value="Diverse_substrate_MTase"/>
</dbReference>
<dbReference type="InterPro" id="IPR013216">
    <property type="entry name" value="Methyltransf_11"/>
</dbReference>
<dbReference type="EMBL" id="PYXZ01000001">
    <property type="protein sequence ID" value="PUA82839.1"/>
    <property type="molecule type" value="Genomic_DNA"/>
</dbReference>
<accession>A0A2R7Z3K3</accession>
<protein>
    <submittedName>
        <fullName evidence="6">Class I SAM-dependent methyltransferase</fullName>
    </submittedName>
</protein>